<dbReference type="Proteomes" id="UP000443582">
    <property type="component" value="Unassembled WGS sequence"/>
</dbReference>
<feature type="domain" description="ABC transporter" evidence="5">
    <location>
        <begin position="2"/>
        <end position="223"/>
    </location>
</feature>
<dbReference type="PANTHER" id="PTHR42798:SF7">
    <property type="entry name" value="ALPHA-D-RIBOSE 1-METHYLPHOSPHONATE 5-TRIPHOSPHATE SYNTHASE SUBUNIT PHNL"/>
    <property type="match status" value="1"/>
</dbReference>
<dbReference type="EMBL" id="QDKL01000002">
    <property type="protein sequence ID" value="RZF21826.1"/>
    <property type="molecule type" value="Genomic_DNA"/>
</dbReference>
<protein>
    <submittedName>
        <fullName evidence="6">ABC transporter ATP-binding protein</fullName>
    </submittedName>
</protein>
<comment type="caution">
    <text evidence="6">The sequence shown here is derived from an EMBL/GenBank/DDBJ whole genome shotgun (WGS) entry which is preliminary data.</text>
</comment>
<evidence type="ECO:0000256" key="2">
    <source>
        <dbReference type="ARBA" id="ARBA00022448"/>
    </source>
</evidence>
<dbReference type="Pfam" id="PF00005">
    <property type="entry name" value="ABC_tran"/>
    <property type="match status" value="1"/>
</dbReference>
<dbReference type="Gene3D" id="3.40.50.300">
    <property type="entry name" value="P-loop containing nucleotide triphosphate hydrolases"/>
    <property type="match status" value="1"/>
</dbReference>
<dbReference type="InterPro" id="IPR003439">
    <property type="entry name" value="ABC_transporter-like_ATP-bd"/>
</dbReference>
<dbReference type="InterPro" id="IPR003593">
    <property type="entry name" value="AAA+_ATPase"/>
</dbReference>
<sequence>MIRADNIVKEFGEPPQRILHDISMEIKDGEFVSIAGRSGSGKSTLLYIISSLDDPTSGHIYIDNKNVTHMSVDSVHEFRSRHIGFIFQFHYLLPELTALENILLPPRNLGLLKEYQKRARFLLEQLNIGYVANKLPSQMSGGEQQRVAIARALIMEPRYIFADEPTGNLDSTNAEVVMNILKETNEQKGTTIALVTHDRGFSKMAEREIFLVDGHVSETYTGA</sequence>
<keyword evidence="7" id="KW-1185">Reference proteome</keyword>
<evidence type="ECO:0000259" key="5">
    <source>
        <dbReference type="PROSITE" id="PS50893"/>
    </source>
</evidence>
<accession>A0ABY0IIZ3</accession>
<comment type="similarity">
    <text evidence="1">Belongs to the ABC transporter superfamily.</text>
</comment>
<evidence type="ECO:0000256" key="1">
    <source>
        <dbReference type="ARBA" id="ARBA00005417"/>
    </source>
</evidence>
<dbReference type="PANTHER" id="PTHR42798">
    <property type="entry name" value="LIPOPROTEIN-RELEASING SYSTEM ATP-BINDING PROTEIN LOLD"/>
    <property type="match status" value="1"/>
</dbReference>
<organism evidence="6 7">
    <name type="scientific">Halobacteriovorax vibrionivorans</name>
    <dbReference type="NCBI Taxonomy" id="2152716"/>
    <lineage>
        <taxon>Bacteria</taxon>
        <taxon>Pseudomonadati</taxon>
        <taxon>Bdellovibrionota</taxon>
        <taxon>Bacteriovoracia</taxon>
        <taxon>Bacteriovoracales</taxon>
        <taxon>Halobacteriovoraceae</taxon>
        <taxon>Halobacteriovorax</taxon>
    </lineage>
</organism>
<name>A0ABY0IIZ3_9BACT</name>
<keyword evidence="3" id="KW-0547">Nucleotide-binding</keyword>
<proteinExistence type="inferred from homology"/>
<evidence type="ECO:0000313" key="6">
    <source>
        <dbReference type="EMBL" id="RZF21826.1"/>
    </source>
</evidence>
<dbReference type="CDD" id="cd03255">
    <property type="entry name" value="ABC_MJ0796_LolCDE_FtsE"/>
    <property type="match status" value="1"/>
</dbReference>
<dbReference type="SUPFAM" id="SSF52540">
    <property type="entry name" value="P-loop containing nucleoside triphosphate hydrolases"/>
    <property type="match status" value="1"/>
</dbReference>
<dbReference type="RefSeq" id="WP_115361608.1">
    <property type="nucleotide sequence ID" value="NZ_QDKL01000002.1"/>
</dbReference>
<dbReference type="SMART" id="SM00382">
    <property type="entry name" value="AAA"/>
    <property type="match status" value="1"/>
</dbReference>
<dbReference type="PROSITE" id="PS00211">
    <property type="entry name" value="ABC_TRANSPORTER_1"/>
    <property type="match status" value="1"/>
</dbReference>
<dbReference type="InterPro" id="IPR027417">
    <property type="entry name" value="P-loop_NTPase"/>
</dbReference>
<dbReference type="InterPro" id="IPR017911">
    <property type="entry name" value="MacB-like_ATP-bd"/>
</dbReference>
<keyword evidence="2" id="KW-0813">Transport</keyword>
<keyword evidence="4 6" id="KW-0067">ATP-binding</keyword>
<evidence type="ECO:0000256" key="3">
    <source>
        <dbReference type="ARBA" id="ARBA00022741"/>
    </source>
</evidence>
<reference evidence="7" key="1">
    <citation type="journal article" date="2019" name="Int. J. Syst. Evol. Microbiol.">
        <title>Halobacteriovorax valvorus sp. nov., a novel prokaryotic predator isolated from coastal seawater of China.</title>
        <authorList>
            <person name="Chen M.-X."/>
        </authorList>
    </citation>
    <scope>NUCLEOTIDE SEQUENCE [LARGE SCALE GENOMIC DNA]</scope>
    <source>
        <strain evidence="7">BL9</strain>
    </source>
</reference>
<gene>
    <name evidence="6" type="ORF">DAY19_09055</name>
</gene>
<dbReference type="GO" id="GO:0005524">
    <property type="term" value="F:ATP binding"/>
    <property type="evidence" value="ECO:0007669"/>
    <property type="project" value="UniProtKB-KW"/>
</dbReference>
<evidence type="ECO:0000313" key="7">
    <source>
        <dbReference type="Proteomes" id="UP000443582"/>
    </source>
</evidence>
<dbReference type="PROSITE" id="PS50893">
    <property type="entry name" value="ABC_TRANSPORTER_2"/>
    <property type="match status" value="1"/>
</dbReference>
<dbReference type="InterPro" id="IPR017871">
    <property type="entry name" value="ABC_transporter-like_CS"/>
</dbReference>
<evidence type="ECO:0000256" key="4">
    <source>
        <dbReference type="ARBA" id="ARBA00022840"/>
    </source>
</evidence>